<dbReference type="EMBL" id="AP028055">
    <property type="protein sequence ID" value="BEG99824.1"/>
    <property type="molecule type" value="Genomic_DNA"/>
</dbReference>
<organism evidence="1 2">
    <name type="scientific">Bacteroides sedimenti</name>
    <dbReference type="NCBI Taxonomy" id="2136147"/>
    <lineage>
        <taxon>Bacteria</taxon>
        <taxon>Pseudomonadati</taxon>
        <taxon>Bacteroidota</taxon>
        <taxon>Bacteroidia</taxon>
        <taxon>Bacteroidales</taxon>
        <taxon>Bacteroidaceae</taxon>
        <taxon>Bacteroides</taxon>
    </lineage>
</organism>
<sequence>MSYERLPFKSYTVMSNNLIQELRCADVYRTYVLLLTADKTALNTDTTLDQLAYFVGEKVTNYKGGSNSESFNDKLKATGEVKINKIDSGRKDRSRNEYIFNPVKEQHYRRIDRAFYDEYNTLDLKLRGFLLKLFSAAEPHSCIIKLSMRKLEELIHMNHNTISSYIKQLKELDLLDEFGDWKILKVESFIIDLPKDKFVEETMAGFDNMIANNESKGGPISRECMIYKKYKKKNFEGIGNMHAFMKSLLSGFVGKKQKKKEKEPITIIL</sequence>
<evidence type="ECO:0000313" key="1">
    <source>
        <dbReference type="EMBL" id="BEG99824.1"/>
    </source>
</evidence>
<dbReference type="RefSeq" id="WP_353330661.1">
    <property type="nucleotide sequence ID" value="NZ_AP028055.1"/>
</dbReference>
<keyword evidence="2" id="KW-1185">Reference proteome</keyword>
<protein>
    <submittedName>
        <fullName evidence="1">Uncharacterized protein</fullName>
    </submittedName>
</protein>
<proteinExistence type="predicted"/>
<gene>
    <name evidence="1" type="ORF">BSYN_20890</name>
</gene>
<dbReference type="Proteomes" id="UP001496674">
    <property type="component" value="Chromosome"/>
</dbReference>
<name>A0ABM8ICZ0_9BACE</name>
<evidence type="ECO:0000313" key="2">
    <source>
        <dbReference type="Proteomes" id="UP001496674"/>
    </source>
</evidence>
<accession>A0ABM8ICZ0</accession>
<reference evidence="1 2" key="1">
    <citation type="submission" date="2023-04" db="EMBL/GenBank/DDBJ databases">
        <title>Draft genome sequence of acteroides sedimenti strain YN3PY1.</title>
        <authorList>
            <person name="Yoshida N."/>
        </authorList>
    </citation>
    <scope>NUCLEOTIDE SEQUENCE [LARGE SCALE GENOMIC DNA]</scope>
    <source>
        <strain evidence="1 2">YN3PY1</strain>
    </source>
</reference>